<reference evidence="1 2" key="2">
    <citation type="journal article" date="2011" name="J. Bacteriol.">
        <title>Genomes of three methylotrophs from a single niche uncover genetic and metabolic divergence of Methylophilaceae.</title>
        <authorList>
            <person name="Lapidus A."/>
            <person name="Clum A."/>
            <person name="Labutti K."/>
            <person name="Kaluzhnaya M.G."/>
            <person name="Lim S."/>
            <person name="Beck D.A."/>
            <person name="Glavina Del Rio T."/>
            <person name="Nolan M."/>
            <person name="Mavromatis K."/>
            <person name="Huntemann M."/>
            <person name="Lucas S."/>
            <person name="Lidstrom M.E."/>
            <person name="Ivanova N."/>
            <person name="Chistoserdova L."/>
        </authorList>
    </citation>
    <scope>NUCLEOTIDE SEQUENCE [LARGE SCALE GENOMIC DNA]</scope>
    <source>
        <strain evidence="1 2">SIP3-4</strain>
        <plasmid evidence="1 2">pMsip02</plasmid>
    </source>
</reference>
<dbReference type="HOGENOM" id="CLU_2317056_0_0_4"/>
<sequence>MPLFISMFWGFAALSLKTLVGRVLVALAITYVTYQGLDVLLSGARQAALGLLTNVPADVIGAVGLLRLGESINIVFSAIAARYIVQGLTGGVLTRQVIK</sequence>
<dbReference type="RefSeq" id="WP_012777804.1">
    <property type="nucleotide sequence ID" value="NC_012972.1"/>
</dbReference>
<keyword evidence="2" id="KW-1185">Reference proteome</keyword>
<dbReference type="AlphaFoldDB" id="C6XEU6"/>
<geneLocation type="plasmid" evidence="1 2">
    <name>pMsip02</name>
</geneLocation>
<dbReference type="InterPro" id="IPR019670">
    <property type="entry name" value="DUF2523"/>
</dbReference>
<dbReference type="EMBL" id="CP001676">
    <property type="protein sequence ID" value="ACT52153.1"/>
    <property type="molecule type" value="Genomic_DNA"/>
</dbReference>
<evidence type="ECO:0008006" key="3">
    <source>
        <dbReference type="Google" id="ProtNLM"/>
    </source>
</evidence>
<dbReference type="KEGG" id="mei:Msip34_2837"/>
<organism evidence="1 2">
    <name type="scientific">Methylovorus glucosotrophus (strain SIP3-4)</name>
    <dbReference type="NCBI Taxonomy" id="582744"/>
    <lineage>
        <taxon>Bacteria</taxon>
        <taxon>Pseudomonadati</taxon>
        <taxon>Pseudomonadota</taxon>
        <taxon>Betaproteobacteria</taxon>
        <taxon>Nitrosomonadales</taxon>
        <taxon>Methylophilaceae</taxon>
        <taxon>Methylovorus</taxon>
    </lineage>
</organism>
<dbReference type="OrthoDB" id="8821024at2"/>
<evidence type="ECO:0000313" key="2">
    <source>
        <dbReference type="Proteomes" id="UP000002743"/>
    </source>
</evidence>
<gene>
    <name evidence="1" type="ordered locus">Msip34_2837</name>
</gene>
<protein>
    <recommendedName>
        <fullName evidence="3">DUF2523 domain-containing protein</fullName>
    </recommendedName>
</protein>
<dbReference type="Pfam" id="PF10734">
    <property type="entry name" value="DUF2523"/>
    <property type="match status" value="1"/>
</dbReference>
<name>C6XEU6_METGS</name>
<evidence type="ECO:0000313" key="1">
    <source>
        <dbReference type="EMBL" id="ACT52153.1"/>
    </source>
</evidence>
<reference evidence="2" key="1">
    <citation type="submission" date="2009-07" db="EMBL/GenBank/DDBJ databases">
        <title>Complete sequence of plasmid 2 of Methylovorus sp. SIP3-4.</title>
        <authorList>
            <consortium name="US DOE Joint Genome Institute"/>
            <person name="Lucas S."/>
            <person name="Copeland A."/>
            <person name="Lapidus A."/>
            <person name="Glavina del Rio T."/>
            <person name="Tice H."/>
            <person name="Bruce D."/>
            <person name="Goodwin L."/>
            <person name="Pitluck S."/>
            <person name="Clum A."/>
            <person name="Larimer F."/>
            <person name="Land M."/>
            <person name="Hauser L."/>
            <person name="Kyrpides N."/>
            <person name="Mikhailova N."/>
            <person name="Kayluzhnaya M."/>
            <person name="Chistoserdova L."/>
        </authorList>
    </citation>
    <scope>NUCLEOTIDE SEQUENCE [LARGE SCALE GENOMIC DNA]</scope>
    <source>
        <strain evidence="2">SIP3-4</strain>
        <plasmid evidence="2">pMsip02</plasmid>
    </source>
</reference>
<dbReference type="eggNOG" id="ENOG5033G2M">
    <property type="taxonomic scope" value="Bacteria"/>
</dbReference>
<dbReference type="Proteomes" id="UP000002743">
    <property type="component" value="Plasmid pMsip02"/>
</dbReference>
<accession>C6XEU6</accession>
<keyword evidence="1" id="KW-0614">Plasmid</keyword>
<proteinExistence type="predicted"/>